<feature type="active site" evidence="5">
    <location>
        <position position="36"/>
    </location>
</feature>
<organism evidence="8 9">
    <name type="scientific">Streptomyces halobius</name>
    <dbReference type="NCBI Taxonomy" id="2879846"/>
    <lineage>
        <taxon>Bacteria</taxon>
        <taxon>Bacillati</taxon>
        <taxon>Actinomycetota</taxon>
        <taxon>Actinomycetes</taxon>
        <taxon>Kitasatosporales</taxon>
        <taxon>Streptomycetaceae</taxon>
        <taxon>Streptomyces</taxon>
    </lineage>
</organism>
<evidence type="ECO:0000256" key="4">
    <source>
        <dbReference type="ARBA" id="ARBA00047645"/>
    </source>
</evidence>
<dbReference type="Gene3D" id="3.30.70.100">
    <property type="match status" value="1"/>
</dbReference>
<keyword evidence="5 8" id="KW-0378">Hydrolase</keyword>
<feature type="domain" description="Acylphosphatase-like" evidence="7">
    <location>
        <begin position="3"/>
        <end position="89"/>
    </location>
</feature>
<evidence type="ECO:0000259" key="7">
    <source>
        <dbReference type="PROSITE" id="PS51160"/>
    </source>
</evidence>
<dbReference type="Proteomes" id="UP000830115">
    <property type="component" value="Chromosome"/>
</dbReference>
<dbReference type="InterPro" id="IPR017968">
    <property type="entry name" value="Acylphosphatase_CS"/>
</dbReference>
<evidence type="ECO:0000256" key="3">
    <source>
        <dbReference type="ARBA" id="ARBA00015991"/>
    </source>
</evidence>
<dbReference type="EC" id="3.6.1.7" evidence="2 5"/>
<name>A0ABY4MG23_9ACTN</name>
<dbReference type="PROSITE" id="PS00151">
    <property type="entry name" value="ACYLPHOSPHATASE_2"/>
    <property type="match status" value="1"/>
</dbReference>
<evidence type="ECO:0000256" key="2">
    <source>
        <dbReference type="ARBA" id="ARBA00012150"/>
    </source>
</evidence>
<evidence type="ECO:0000313" key="8">
    <source>
        <dbReference type="EMBL" id="UQA96759.1"/>
    </source>
</evidence>
<accession>A0ABY4MG23</accession>
<keyword evidence="9" id="KW-1185">Reference proteome</keyword>
<evidence type="ECO:0000256" key="1">
    <source>
        <dbReference type="ARBA" id="ARBA00005614"/>
    </source>
</evidence>
<dbReference type="SUPFAM" id="SSF54975">
    <property type="entry name" value="Acylphosphatase/BLUF domain-like"/>
    <property type="match status" value="1"/>
</dbReference>
<gene>
    <name evidence="8" type="ORF">K9S39_37185</name>
</gene>
<dbReference type="GO" id="GO:0003998">
    <property type="term" value="F:acylphosphatase activity"/>
    <property type="evidence" value="ECO:0007669"/>
    <property type="project" value="UniProtKB-EC"/>
</dbReference>
<dbReference type="PANTHER" id="PTHR47268">
    <property type="entry name" value="ACYLPHOSPHATASE"/>
    <property type="match status" value="1"/>
</dbReference>
<reference evidence="8" key="1">
    <citation type="submission" date="2021-10" db="EMBL/GenBank/DDBJ databases">
        <title>Streptomyces nigrumlapis sp.nov.,an antimicrobial producing actinobacterium isolated from Black Gobi rocks.</title>
        <authorList>
            <person name="Wen Y."/>
            <person name="Zhang W."/>
            <person name="Liu X.G."/>
        </authorList>
    </citation>
    <scope>NUCLEOTIDE SEQUENCE</scope>
    <source>
        <strain evidence="8">ST13-2-2</strain>
    </source>
</reference>
<sequence length="98" mass="10581">MIRRRVVVSGDVHGVFFRDTCRRTAGEHGLAGWVRNLPDGTVEAVFEGEPEPVADLVEWAHKGPPTAIVDAVYVREEAPEGLRGFEIRATPGGGWGSG</sequence>
<dbReference type="EMBL" id="CP086322">
    <property type="protein sequence ID" value="UQA96759.1"/>
    <property type="molecule type" value="Genomic_DNA"/>
</dbReference>
<feature type="active site" evidence="5">
    <location>
        <position position="18"/>
    </location>
</feature>
<dbReference type="InterPro" id="IPR001792">
    <property type="entry name" value="Acylphosphatase-like_dom"/>
</dbReference>
<evidence type="ECO:0000256" key="6">
    <source>
        <dbReference type="RuleBase" id="RU004168"/>
    </source>
</evidence>
<evidence type="ECO:0000313" key="9">
    <source>
        <dbReference type="Proteomes" id="UP000830115"/>
    </source>
</evidence>
<dbReference type="InterPro" id="IPR020456">
    <property type="entry name" value="Acylphosphatase"/>
</dbReference>
<protein>
    <recommendedName>
        <fullName evidence="3 5">acylphosphatase</fullName>
        <ecNumber evidence="2 5">3.6.1.7</ecNumber>
    </recommendedName>
</protein>
<dbReference type="Pfam" id="PF00708">
    <property type="entry name" value="Acylphosphatase"/>
    <property type="match status" value="1"/>
</dbReference>
<comment type="catalytic activity">
    <reaction evidence="4 5">
        <text>an acyl phosphate + H2O = a carboxylate + phosphate + H(+)</text>
        <dbReference type="Rhea" id="RHEA:14965"/>
        <dbReference type="ChEBI" id="CHEBI:15377"/>
        <dbReference type="ChEBI" id="CHEBI:15378"/>
        <dbReference type="ChEBI" id="CHEBI:29067"/>
        <dbReference type="ChEBI" id="CHEBI:43474"/>
        <dbReference type="ChEBI" id="CHEBI:59918"/>
        <dbReference type="EC" id="3.6.1.7"/>
    </reaction>
</comment>
<dbReference type="PROSITE" id="PS51160">
    <property type="entry name" value="ACYLPHOSPHATASE_3"/>
    <property type="match status" value="1"/>
</dbReference>
<evidence type="ECO:0000256" key="5">
    <source>
        <dbReference type="PROSITE-ProRule" id="PRU00520"/>
    </source>
</evidence>
<proteinExistence type="inferred from homology"/>
<dbReference type="RefSeq" id="WP_248867680.1">
    <property type="nucleotide sequence ID" value="NZ_CP086322.1"/>
</dbReference>
<comment type="similarity">
    <text evidence="1 6">Belongs to the acylphosphatase family.</text>
</comment>
<dbReference type="InterPro" id="IPR036046">
    <property type="entry name" value="Acylphosphatase-like_dom_sf"/>
</dbReference>
<dbReference type="PANTHER" id="PTHR47268:SF4">
    <property type="entry name" value="ACYLPHOSPHATASE"/>
    <property type="match status" value="1"/>
</dbReference>